<comment type="subcellular location">
    <subcellularLocation>
        <location evidence="1">Cell membrane</location>
        <topology evidence="1">Multi-pass membrane protein</topology>
    </subcellularLocation>
</comment>
<sequence length="328" mass="36997">MVAGDGSFTSKVILLPIRLILIAVIILGNVTTVKAIFKNRRLQTNTNLILCSLGVCDIINAFGLFGFIVRTFVIPELNCSNIYIHDLLNVLEIIPIAISLSHLVAIAIDRYVAIIWPFQYSQHFDQKMIFALIISSWITGVLMLTTYGWWFINWDPTSCRSPIPAVFDYIIKGGFQFTMTPLLLILYVQIFNVSRQQRRKIHAMDVQMTSQQSSDQEKQNKSKRKEYKAAVLTLVVSLVATGLWTPYFILTAIVYLGFTSPLINVFLQIAIGLGYCNSAVNFFIYVLMNSELRLAFREIWGIRRPSNAGGPNCVMVESADRSSKGTTF</sequence>
<feature type="transmembrane region" description="Helical" evidence="10">
    <location>
        <begin position="12"/>
        <end position="37"/>
    </location>
</feature>
<accession>R7VBH4</accession>
<dbReference type="PRINTS" id="PR00237">
    <property type="entry name" value="GPCRRHODOPSN"/>
</dbReference>
<evidence type="ECO:0000259" key="11">
    <source>
        <dbReference type="PROSITE" id="PS50262"/>
    </source>
</evidence>
<keyword evidence="3 9" id="KW-0812">Transmembrane</keyword>
<dbReference type="STRING" id="283909.R7VBH4"/>
<dbReference type="PROSITE" id="PS50262">
    <property type="entry name" value="G_PROTEIN_RECEP_F1_2"/>
    <property type="match status" value="1"/>
</dbReference>
<dbReference type="PANTHER" id="PTHR24249">
    <property type="entry name" value="HISTAMINE RECEPTOR-RELATED G-PROTEIN COUPLED RECEPTOR"/>
    <property type="match status" value="1"/>
</dbReference>
<dbReference type="InterPro" id="IPR000276">
    <property type="entry name" value="GPCR_Rhodpsn"/>
</dbReference>
<keyword evidence="8 9" id="KW-0807">Transducer</keyword>
<proteinExistence type="inferred from homology"/>
<evidence type="ECO:0000256" key="8">
    <source>
        <dbReference type="ARBA" id="ARBA00023224"/>
    </source>
</evidence>
<evidence type="ECO:0000313" key="12">
    <source>
        <dbReference type="EMBL" id="ELU15984.1"/>
    </source>
</evidence>
<evidence type="ECO:0000256" key="7">
    <source>
        <dbReference type="ARBA" id="ARBA00023170"/>
    </source>
</evidence>
<dbReference type="HOGENOM" id="CLU_855909_0_0_1"/>
<keyword evidence="4 10" id="KW-1133">Transmembrane helix</keyword>
<dbReference type="EnsemblMetazoa" id="CapteT104201">
    <property type="protein sequence ID" value="CapteP104201"/>
    <property type="gene ID" value="CapteG104201"/>
</dbReference>
<dbReference type="PROSITE" id="PS00237">
    <property type="entry name" value="G_PROTEIN_RECEP_F1_1"/>
    <property type="match status" value="1"/>
</dbReference>
<evidence type="ECO:0000313" key="13">
    <source>
        <dbReference type="EnsemblMetazoa" id="CapteP104201"/>
    </source>
</evidence>
<name>R7VBH4_CAPTE</name>
<dbReference type="GO" id="GO:0005886">
    <property type="term" value="C:plasma membrane"/>
    <property type="evidence" value="ECO:0007669"/>
    <property type="project" value="UniProtKB-SubCell"/>
</dbReference>
<feature type="transmembrane region" description="Helical" evidence="10">
    <location>
        <begin position="170"/>
        <end position="190"/>
    </location>
</feature>
<organism evidence="12">
    <name type="scientific">Capitella teleta</name>
    <name type="common">Polychaete worm</name>
    <dbReference type="NCBI Taxonomy" id="283909"/>
    <lineage>
        <taxon>Eukaryota</taxon>
        <taxon>Metazoa</taxon>
        <taxon>Spiralia</taxon>
        <taxon>Lophotrochozoa</taxon>
        <taxon>Annelida</taxon>
        <taxon>Polychaeta</taxon>
        <taxon>Sedentaria</taxon>
        <taxon>Scolecida</taxon>
        <taxon>Capitellidae</taxon>
        <taxon>Capitella</taxon>
    </lineage>
</organism>
<feature type="transmembrane region" description="Helical" evidence="10">
    <location>
        <begin position="229"/>
        <end position="256"/>
    </location>
</feature>
<feature type="domain" description="G-protein coupled receptors family 1 profile" evidence="11">
    <location>
        <begin position="28"/>
        <end position="285"/>
    </location>
</feature>
<dbReference type="SUPFAM" id="SSF81321">
    <property type="entry name" value="Family A G protein-coupled receptor-like"/>
    <property type="match status" value="1"/>
</dbReference>
<dbReference type="OrthoDB" id="6286925at2759"/>
<dbReference type="EMBL" id="AMQN01004399">
    <property type="status" value="NOT_ANNOTATED_CDS"/>
    <property type="molecule type" value="Genomic_DNA"/>
</dbReference>
<dbReference type="InterPro" id="IPR050569">
    <property type="entry name" value="TAAR"/>
</dbReference>
<dbReference type="EMBL" id="KB293438">
    <property type="protein sequence ID" value="ELU15984.1"/>
    <property type="molecule type" value="Genomic_DNA"/>
</dbReference>
<evidence type="ECO:0000256" key="3">
    <source>
        <dbReference type="ARBA" id="ARBA00022692"/>
    </source>
</evidence>
<dbReference type="SMART" id="SM01381">
    <property type="entry name" value="7TM_GPCR_Srsx"/>
    <property type="match status" value="1"/>
</dbReference>
<evidence type="ECO:0000256" key="6">
    <source>
        <dbReference type="ARBA" id="ARBA00023136"/>
    </source>
</evidence>
<keyword evidence="2" id="KW-1003">Cell membrane</keyword>
<protein>
    <recommendedName>
        <fullName evidence="11">G-protein coupled receptors family 1 profile domain-containing protein</fullName>
    </recommendedName>
</protein>
<dbReference type="Proteomes" id="UP000014760">
    <property type="component" value="Unassembled WGS sequence"/>
</dbReference>
<reference evidence="14" key="1">
    <citation type="submission" date="2012-12" db="EMBL/GenBank/DDBJ databases">
        <authorList>
            <person name="Hellsten U."/>
            <person name="Grimwood J."/>
            <person name="Chapman J.A."/>
            <person name="Shapiro H."/>
            <person name="Aerts A."/>
            <person name="Otillar R.P."/>
            <person name="Terry A.Y."/>
            <person name="Boore J.L."/>
            <person name="Simakov O."/>
            <person name="Marletaz F."/>
            <person name="Cho S.-J."/>
            <person name="Edsinger-Gonzales E."/>
            <person name="Havlak P."/>
            <person name="Kuo D.-H."/>
            <person name="Larsson T."/>
            <person name="Lv J."/>
            <person name="Arendt D."/>
            <person name="Savage R."/>
            <person name="Osoegawa K."/>
            <person name="de Jong P."/>
            <person name="Lindberg D.R."/>
            <person name="Seaver E.C."/>
            <person name="Weisblat D.A."/>
            <person name="Putnam N.H."/>
            <person name="Grigoriev I.V."/>
            <person name="Rokhsar D.S."/>
        </authorList>
    </citation>
    <scope>NUCLEOTIDE SEQUENCE</scope>
    <source>
        <strain evidence="14">I ESC-2004</strain>
    </source>
</reference>
<evidence type="ECO:0000256" key="1">
    <source>
        <dbReference type="ARBA" id="ARBA00004651"/>
    </source>
</evidence>
<comment type="similarity">
    <text evidence="9">Belongs to the G-protein coupled receptor 1 family.</text>
</comment>
<evidence type="ECO:0000256" key="4">
    <source>
        <dbReference type="ARBA" id="ARBA00022989"/>
    </source>
</evidence>
<dbReference type="PANTHER" id="PTHR24249:SF424">
    <property type="entry name" value="G-PROTEIN COUPLED RECEPTORS FAMILY 1 PROFILE DOMAIN-CONTAINING PROTEIN"/>
    <property type="match status" value="1"/>
</dbReference>
<evidence type="ECO:0000313" key="14">
    <source>
        <dbReference type="Proteomes" id="UP000014760"/>
    </source>
</evidence>
<gene>
    <name evidence="12" type="ORF">CAPTEDRAFT_104201</name>
</gene>
<feature type="transmembrane region" description="Helical" evidence="10">
    <location>
        <begin position="93"/>
        <end position="116"/>
    </location>
</feature>
<feature type="transmembrane region" description="Helical" evidence="10">
    <location>
        <begin position="128"/>
        <end position="150"/>
    </location>
</feature>
<reference evidence="13" key="3">
    <citation type="submission" date="2015-06" db="UniProtKB">
        <authorList>
            <consortium name="EnsemblMetazoa"/>
        </authorList>
    </citation>
    <scope>IDENTIFICATION</scope>
</reference>
<reference evidence="12 14" key="2">
    <citation type="journal article" date="2013" name="Nature">
        <title>Insights into bilaterian evolution from three spiralian genomes.</title>
        <authorList>
            <person name="Simakov O."/>
            <person name="Marletaz F."/>
            <person name="Cho S.J."/>
            <person name="Edsinger-Gonzales E."/>
            <person name="Havlak P."/>
            <person name="Hellsten U."/>
            <person name="Kuo D.H."/>
            <person name="Larsson T."/>
            <person name="Lv J."/>
            <person name="Arendt D."/>
            <person name="Savage R."/>
            <person name="Osoegawa K."/>
            <person name="de Jong P."/>
            <person name="Grimwood J."/>
            <person name="Chapman J.A."/>
            <person name="Shapiro H."/>
            <person name="Aerts A."/>
            <person name="Otillar R.P."/>
            <person name="Terry A.Y."/>
            <person name="Boore J.L."/>
            <person name="Grigoriev I.V."/>
            <person name="Lindberg D.R."/>
            <person name="Seaver E.C."/>
            <person name="Weisblat D.A."/>
            <person name="Putnam N.H."/>
            <person name="Rokhsar D.S."/>
        </authorList>
    </citation>
    <scope>NUCLEOTIDE SEQUENCE</scope>
    <source>
        <strain evidence="12 14">I ESC-2004</strain>
    </source>
</reference>
<evidence type="ECO:0000256" key="9">
    <source>
        <dbReference type="RuleBase" id="RU000688"/>
    </source>
</evidence>
<dbReference type="Pfam" id="PF00001">
    <property type="entry name" value="7tm_1"/>
    <property type="match status" value="1"/>
</dbReference>
<feature type="transmembrane region" description="Helical" evidence="10">
    <location>
        <begin position="49"/>
        <end position="73"/>
    </location>
</feature>
<keyword evidence="5 9" id="KW-0297">G-protein coupled receptor</keyword>
<keyword evidence="14" id="KW-1185">Reference proteome</keyword>
<evidence type="ECO:0000256" key="5">
    <source>
        <dbReference type="ARBA" id="ARBA00023040"/>
    </source>
</evidence>
<evidence type="ECO:0000256" key="2">
    <source>
        <dbReference type="ARBA" id="ARBA00022475"/>
    </source>
</evidence>
<keyword evidence="6 10" id="KW-0472">Membrane</keyword>
<dbReference type="CDD" id="cd00637">
    <property type="entry name" value="7tm_classA_rhodopsin-like"/>
    <property type="match status" value="1"/>
</dbReference>
<feature type="transmembrane region" description="Helical" evidence="10">
    <location>
        <begin position="262"/>
        <end position="287"/>
    </location>
</feature>
<keyword evidence="7 9" id="KW-0675">Receptor</keyword>
<dbReference type="InterPro" id="IPR017452">
    <property type="entry name" value="GPCR_Rhodpsn_7TM"/>
</dbReference>
<evidence type="ECO:0000256" key="10">
    <source>
        <dbReference type="SAM" id="Phobius"/>
    </source>
</evidence>
<dbReference type="Gene3D" id="1.20.1070.10">
    <property type="entry name" value="Rhodopsin 7-helix transmembrane proteins"/>
    <property type="match status" value="1"/>
</dbReference>
<dbReference type="GO" id="GO:0004930">
    <property type="term" value="F:G protein-coupled receptor activity"/>
    <property type="evidence" value="ECO:0007669"/>
    <property type="project" value="UniProtKB-KW"/>
</dbReference>
<dbReference type="AlphaFoldDB" id="R7VBH4"/>